<reference evidence="8 9" key="1">
    <citation type="submission" date="2022-12" db="EMBL/GenBank/DDBJ databases">
        <title>Draft genome sequence of Paenibacillus sp. dW9.</title>
        <authorList>
            <person name="Choi E.-W."/>
            <person name="Kim D.-U."/>
        </authorList>
    </citation>
    <scope>NUCLEOTIDE SEQUENCE [LARGE SCALE GENOMIC DNA]</scope>
    <source>
        <strain evidence="9">dW9</strain>
    </source>
</reference>
<proteinExistence type="inferred from homology"/>
<comment type="subcellular location">
    <subcellularLocation>
        <location evidence="1">Cell membrane</location>
        <topology evidence="1">Multi-pass membrane protein</topology>
    </subcellularLocation>
</comment>
<evidence type="ECO:0000256" key="4">
    <source>
        <dbReference type="ARBA" id="ARBA00022692"/>
    </source>
</evidence>
<dbReference type="Pfam" id="PF03773">
    <property type="entry name" value="ArsP_1"/>
    <property type="match status" value="1"/>
</dbReference>
<evidence type="ECO:0000256" key="5">
    <source>
        <dbReference type="ARBA" id="ARBA00022989"/>
    </source>
</evidence>
<feature type="transmembrane region" description="Helical" evidence="7">
    <location>
        <begin position="6"/>
        <end position="26"/>
    </location>
</feature>
<feature type="transmembrane region" description="Helical" evidence="7">
    <location>
        <begin position="152"/>
        <end position="172"/>
    </location>
</feature>
<evidence type="ECO:0000256" key="3">
    <source>
        <dbReference type="ARBA" id="ARBA00022475"/>
    </source>
</evidence>
<dbReference type="InterPro" id="IPR052923">
    <property type="entry name" value="UPF0718"/>
</dbReference>
<evidence type="ECO:0000256" key="6">
    <source>
        <dbReference type="ARBA" id="ARBA00023136"/>
    </source>
</evidence>
<keyword evidence="4 7" id="KW-0812">Transmembrane</keyword>
<evidence type="ECO:0000313" key="9">
    <source>
        <dbReference type="Proteomes" id="UP001527882"/>
    </source>
</evidence>
<sequence>MQNAVVRAGFNFLALICLFYVLFYFIDGRMPFPQITDLTALQTFKTMLLSIILEAIPFVLLGVLLSSILQVFVSERMIQKWVPRHPVAGILFACVLGLMFPVCECGLIPVVRRLIQKGMPAYVGMVFLLTGPVVNPIVFGATYMAFRTLPEMAYARMGLALLSACTIGAFMYRFMTNNPL</sequence>
<keyword evidence="3" id="KW-1003">Cell membrane</keyword>
<dbReference type="EMBL" id="JAQAGZ010000015">
    <property type="protein sequence ID" value="MCZ8515033.1"/>
    <property type="molecule type" value="Genomic_DNA"/>
</dbReference>
<feature type="transmembrane region" description="Helical" evidence="7">
    <location>
        <begin position="47"/>
        <end position="69"/>
    </location>
</feature>
<keyword evidence="6 7" id="KW-0472">Membrane</keyword>
<comment type="caution">
    <text evidence="8">The sequence shown here is derived from an EMBL/GenBank/DDBJ whole genome shotgun (WGS) entry which is preliminary data.</text>
</comment>
<evidence type="ECO:0000313" key="8">
    <source>
        <dbReference type="EMBL" id="MCZ8515033.1"/>
    </source>
</evidence>
<feature type="transmembrane region" description="Helical" evidence="7">
    <location>
        <begin position="122"/>
        <end position="146"/>
    </location>
</feature>
<organism evidence="8 9">
    <name type="scientific">Paenibacillus gyeongsangnamensis</name>
    <dbReference type="NCBI Taxonomy" id="3388067"/>
    <lineage>
        <taxon>Bacteria</taxon>
        <taxon>Bacillati</taxon>
        <taxon>Bacillota</taxon>
        <taxon>Bacilli</taxon>
        <taxon>Bacillales</taxon>
        <taxon>Paenibacillaceae</taxon>
        <taxon>Paenibacillus</taxon>
    </lineage>
</organism>
<keyword evidence="9" id="KW-1185">Reference proteome</keyword>
<evidence type="ECO:0000256" key="7">
    <source>
        <dbReference type="SAM" id="Phobius"/>
    </source>
</evidence>
<dbReference type="InterPro" id="IPR005524">
    <property type="entry name" value="DUF318"/>
</dbReference>
<keyword evidence="5 7" id="KW-1133">Transmembrane helix</keyword>
<dbReference type="PANTHER" id="PTHR34184:SF4">
    <property type="entry name" value="UPF0718 PROTEIN YCGR"/>
    <property type="match status" value="1"/>
</dbReference>
<accession>A0ABT4QDS1</accession>
<feature type="transmembrane region" description="Helical" evidence="7">
    <location>
        <begin position="89"/>
        <end position="110"/>
    </location>
</feature>
<gene>
    <name evidence="8" type="ORF">O9H85_21940</name>
</gene>
<comment type="similarity">
    <text evidence="2">Belongs to the UPF0718 family.</text>
</comment>
<name>A0ABT4QDS1_9BACL</name>
<dbReference type="Proteomes" id="UP001527882">
    <property type="component" value="Unassembled WGS sequence"/>
</dbReference>
<protein>
    <submittedName>
        <fullName evidence="8">Permease</fullName>
    </submittedName>
</protein>
<dbReference type="PANTHER" id="PTHR34184">
    <property type="entry name" value="UPF0718 PROTEIN YCGR"/>
    <property type="match status" value="1"/>
</dbReference>
<dbReference type="RefSeq" id="WP_269883562.1">
    <property type="nucleotide sequence ID" value="NZ_JAQAGZ010000015.1"/>
</dbReference>
<evidence type="ECO:0000256" key="2">
    <source>
        <dbReference type="ARBA" id="ARBA00006386"/>
    </source>
</evidence>
<evidence type="ECO:0000256" key="1">
    <source>
        <dbReference type="ARBA" id="ARBA00004651"/>
    </source>
</evidence>